<reference evidence="2 3" key="1">
    <citation type="submission" date="2018-05" db="EMBL/GenBank/DDBJ databases">
        <authorList>
            <person name="Zhang Y.-J."/>
        </authorList>
    </citation>
    <scope>NUCLEOTIDE SEQUENCE [LARGE SCALE GENOMIC DNA]</scope>
    <source>
        <strain evidence="2 3">CY04</strain>
    </source>
</reference>
<dbReference type="Proteomes" id="UP001429564">
    <property type="component" value="Unassembled WGS sequence"/>
</dbReference>
<organism evidence="2 3">
    <name type="scientific">Parasedimentitalea denitrificans</name>
    <dbReference type="NCBI Taxonomy" id="2211118"/>
    <lineage>
        <taxon>Bacteria</taxon>
        <taxon>Pseudomonadati</taxon>
        <taxon>Pseudomonadota</taxon>
        <taxon>Alphaproteobacteria</taxon>
        <taxon>Rhodobacterales</taxon>
        <taxon>Paracoccaceae</taxon>
        <taxon>Parasedimentitalea</taxon>
    </lineage>
</organism>
<gene>
    <name evidence="2" type="ORF">DL239_15300</name>
</gene>
<dbReference type="SUPFAM" id="SSF56349">
    <property type="entry name" value="DNA breaking-rejoining enzymes"/>
    <property type="match status" value="1"/>
</dbReference>
<dbReference type="EMBL" id="QHLQ01000016">
    <property type="protein sequence ID" value="NIZ62338.1"/>
    <property type="molecule type" value="Genomic_DNA"/>
</dbReference>
<sequence length="698" mass="78705">MKRFPRIFFEGEPNRFLRLSLRTDLPFDAVMRAGKLLSVYEQKEPEIVDALERKEISTEDAQALLNEMLRQALKRILDEQSADRGLSDCEIDGRIETLKEENRFLRQTMRQRDWTQAQTLLETAGHEISVGVPSLAPSDLGRRATSLKRQINKAEIEALDGEDIRVAAASLLTADERENFDRFVAGEVRISAAISSAMEHATSRDMERKFSATGSIALEFFGDIPLSTLNSDKVKKLMWFIQQIPAVHGKKHGNNRYVHDRKKASKREEIEWADLEDMGHRAAIESNDLLSLPEKRARLAEVLVARLTMTTVKHHLNRLHSIIRNAEENLRYKGQTRFLSQAKMEAHISKESGQKSDPLFIRKEKNKEREVWTNERLQKLLLSPVYTGCASKHRRWTSGEVIVRDASYWVPLIVMTLGTRILEVLQLKKTDMVVRNGVLSVMLGITSEHRVKNSDSKRTIPLPQLLLDLGFAEWVHSLPAEQLLLFPEPAAGADIAAISGNFGKRLKTLYRHLEVADWNEDFYALRKTLSSALDDAGVSESRRQAIAGHSGGTILNRSYTRQNVLTLKSDLEKFDLKLTISYSEQHGYPIIASCDLVAKPVAKVEVELSEDETASVVRVISQNTGKVLIRVSVSRKLQKASLSANGTCWTPKKTAIRLREIGETHSLLLPRIPQCRQAIESLLTLAYVSEGSPAAEAQ</sequence>
<dbReference type="InterPro" id="IPR013762">
    <property type="entry name" value="Integrase-like_cat_sf"/>
</dbReference>
<keyword evidence="1" id="KW-0233">DNA recombination</keyword>
<evidence type="ECO:0000256" key="1">
    <source>
        <dbReference type="ARBA" id="ARBA00023172"/>
    </source>
</evidence>
<comment type="caution">
    <text evidence="2">The sequence shown here is derived from an EMBL/GenBank/DDBJ whole genome shotgun (WGS) entry which is preliminary data.</text>
</comment>
<dbReference type="Gene3D" id="1.10.443.10">
    <property type="entry name" value="Intergrase catalytic core"/>
    <property type="match status" value="1"/>
</dbReference>
<name>A0ABX0WBU1_9RHOB</name>
<proteinExistence type="predicted"/>
<protein>
    <submittedName>
        <fullName evidence="2">Integrase</fullName>
    </submittedName>
</protein>
<evidence type="ECO:0000313" key="2">
    <source>
        <dbReference type="EMBL" id="NIZ62338.1"/>
    </source>
</evidence>
<dbReference type="InterPro" id="IPR011010">
    <property type="entry name" value="DNA_brk_join_enz"/>
</dbReference>
<dbReference type="RefSeq" id="WP_167684962.1">
    <property type="nucleotide sequence ID" value="NZ_QHLQ01000016.1"/>
</dbReference>
<keyword evidence="3" id="KW-1185">Reference proteome</keyword>
<evidence type="ECO:0000313" key="3">
    <source>
        <dbReference type="Proteomes" id="UP001429564"/>
    </source>
</evidence>
<accession>A0ABX0WBU1</accession>